<dbReference type="Proteomes" id="UP000318437">
    <property type="component" value="Unassembled WGS sequence"/>
</dbReference>
<accession>A0A5C6D1Y0</accession>
<evidence type="ECO:0000313" key="3">
    <source>
        <dbReference type="Proteomes" id="UP000318437"/>
    </source>
</evidence>
<organism evidence="2 3">
    <name type="scientific">Bythopirellula polymerisocia</name>
    <dbReference type="NCBI Taxonomy" id="2528003"/>
    <lineage>
        <taxon>Bacteria</taxon>
        <taxon>Pseudomonadati</taxon>
        <taxon>Planctomycetota</taxon>
        <taxon>Planctomycetia</taxon>
        <taxon>Pirellulales</taxon>
        <taxon>Lacipirellulaceae</taxon>
        <taxon>Bythopirellula</taxon>
    </lineage>
</organism>
<evidence type="ECO:0000313" key="2">
    <source>
        <dbReference type="EMBL" id="TWU29844.1"/>
    </source>
</evidence>
<comment type="caution">
    <text evidence="2">The sequence shown here is derived from an EMBL/GenBank/DDBJ whole genome shotgun (WGS) entry which is preliminary data.</text>
</comment>
<protein>
    <submittedName>
        <fullName evidence="2">Uncharacterized protein</fullName>
    </submittedName>
</protein>
<keyword evidence="1" id="KW-0472">Membrane</keyword>
<dbReference type="AlphaFoldDB" id="A0A5C6D1Y0"/>
<proteinExistence type="predicted"/>
<name>A0A5C6D1Y0_9BACT</name>
<gene>
    <name evidence="2" type="ORF">Pla144_06240</name>
</gene>
<feature type="transmembrane region" description="Helical" evidence="1">
    <location>
        <begin position="57"/>
        <end position="81"/>
    </location>
</feature>
<keyword evidence="1" id="KW-0812">Transmembrane</keyword>
<sequence>MREPATWSCWSTWQFGRVFFHGQVGTVGVNGWWSERNDELKVATKSTRRRKKNCSQLNSLPFCEFLCFLWPLLVLLIPTLANWVAHFLQDS</sequence>
<evidence type="ECO:0000256" key="1">
    <source>
        <dbReference type="SAM" id="Phobius"/>
    </source>
</evidence>
<keyword evidence="1" id="KW-1133">Transmembrane helix</keyword>
<dbReference type="EMBL" id="SJPS01000001">
    <property type="protein sequence ID" value="TWU29844.1"/>
    <property type="molecule type" value="Genomic_DNA"/>
</dbReference>
<reference evidence="2 3" key="1">
    <citation type="submission" date="2019-02" db="EMBL/GenBank/DDBJ databases">
        <title>Deep-cultivation of Planctomycetes and their phenomic and genomic characterization uncovers novel biology.</title>
        <authorList>
            <person name="Wiegand S."/>
            <person name="Jogler M."/>
            <person name="Boedeker C."/>
            <person name="Pinto D."/>
            <person name="Vollmers J."/>
            <person name="Rivas-Marin E."/>
            <person name="Kohn T."/>
            <person name="Peeters S.H."/>
            <person name="Heuer A."/>
            <person name="Rast P."/>
            <person name="Oberbeckmann S."/>
            <person name="Bunk B."/>
            <person name="Jeske O."/>
            <person name="Meyerdierks A."/>
            <person name="Storesund J.E."/>
            <person name="Kallscheuer N."/>
            <person name="Luecker S."/>
            <person name="Lage O.M."/>
            <person name="Pohl T."/>
            <person name="Merkel B.J."/>
            <person name="Hornburger P."/>
            <person name="Mueller R.-W."/>
            <person name="Bruemmer F."/>
            <person name="Labrenz M."/>
            <person name="Spormann A.M."/>
            <person name="Op Den Camp H."/>
            <person name="Overmann J."/>
            <person name="Amann R."/>
            <person name="Jetten M.S.M."/>
            <person name="Mascher T."/>
            <person name="Medema M.H."/>
            <person name="Devos D.P."/>
            <person name="Kaster A.-K."/>
            <person name="Ovreas L."/>
            <person name="Rohde M."/>
            <person name="Galperin M.Y."/>
            <person name="Jogler C."/>
        </authorList>
    </citation>
    <scope>NUCLEOTIDE SEQUENCE [LARGE SCALE GENOMIC DNA]</scope>
    <source>
        <strain evidence="2 3">Pla144</strain>
    </source>
</reference>
<keyword evidence="3" id="KW-1185">Reference proteome</keyword>